<dbReference type="PANTHER" id="PTHR43682">
    <property type="entry name" value="LACTATE UTILIZATION PROTEIN C"/>
    <property type="match status" value="1"/>
</dbReference>
<dbReference type="InterPro" id="IPR037171">
    <property type="entry name" value="NagB/RpiA_transferase-like"/>
</dbReference>
<evidence type="ECO:0000313" key="2">
    <source>
        <dbReference type="EMBL" id="MEJ8824361.1"/>
    </source>
</evidence>
<proteinExistence type="predicted"/>
<protein>
    <submittedName>
        <fullName evidence="2">LUD domain-containing protein</fullName>
    </submittedName>
</protein>
<accession>A0ABU8W544</accession>
<feature type="domain" description="LUD" evidence="1">
    <location>
        <begin position="120"/>
        <end position="215"/>
    </location>
</feature>
<evidence type="ECO:0000313" key="3">
    <source>
        <dbReference type="Proteomes" id="UP001363010"/>
    </source>
</evidence>
<dbReference type="InterPro" id="IPR024185">
    <property type="entry name" value="FTHF_cligase-like_sf"/>
</dbReference>
<dbReference type="Gene3D" id="3.40.50.10420">
    <property type="entry name" value="NagB/RpiA/CoA transferase-like"/>
    <property type="match status" value="1"/>
</dbReference>
<dbReference type="PANTHER" id="PTHR43682:SF1">
    <property type="entry name" value="LACTATE UTILIZATION PROTEIN C"/>
    <property type="match status" value="1"/>
</dbReference>
<sequence>MTTRDTILAAVRAGLGGQTVDADRVRREAASLLEGSEAARPASAAVGPVVDLFAARVISPKVSASIDHIENLQEMPAAVARYLDARGLAHRIALQPAAALQGLDWRGFELPDTLAANEPVGVGMALWGIAETGSLVFHSGPETPILANFLPLHHIVLVRAVSIVRYLEDYAAAAQATGRPPPRNVNIITGASGTTDIEGSLVLGAHGPKYLHIVIAGAP</sequence>
<evidence type="ECO:0000259" key="1">
    <source>
        <dbReference type="Pfam" id="PF02589"/>
    </source>
</evidence>
<dbReference type="InterPro" id="IPR003741">
    <property type="entry name" value="LUD_dom"/>
</dbReference>
<dbReference type="SUPFAM" id="SSF100950">
    <property type="entry name" value="NagB/RpiA/CoA transferase-like"/>
    <property type="match status" value="1"/>
</dbReference>
<dbReference type="RefSeq" id="WP_340365395.1">
    <property type="nucleotide sequence ID" value="NZ_JBBKZV010000013.1"/>
</dbReference>
<keyword evidence="3" id="KW-1185">Reference proteome</keyword>
<gene>
    <name evidence="2" type="ORF">WKW80_20360</name>
</gene>
<dbReference type="EMBL" id="JBBKZV010000013">
    <property type="protein sequence ID" value="MEJ8824361.1"/>
    <property type="molecule type" value="Genomic_DNA"/>
</dbReference>
<dbReference type="Pfam" id="PF02589">
    <property type="entry name" value="LUD_dom"/>
    <property type="match status" value="1"/>
</dbReference>
<dbReference type="Proteomes" id="UP001363010">
    <property type="component" value="Unassembled WGS sequence"/>
</dbReference>
<name>A0ABU8W544_9BURK</name>
<reference evidence="2 3" key="1">
    <citation type="submission" date="2024-03" db="EMBL/GenBank/DDBJ databases">
        <title>Novel species of the genus Variovorax.</title>
        <authorList>
            <person name="Liu Q."/>
            <person name="Xin Y.-H."/>
        </authorList>
    </citation>
    <scope>NUCLEOTIDE SEQUENCE [LARGE SCALE GENOMIC DNA]</scope>
    <source>
        <strain evidence="2 3">KACC 18501</strain>
    </source>
</reference>
<comment type="caution">
    <text evidence="2">The sequence shown here is derived from an EMBL/GenBank/DDBJ whole genome shotgun (WGS) entry which is preliminary data.</text>
</comment>
<organism evidence="2 3">
    <name type="scientific">Variovorax humicola</name>
    <dbReference type="NCBI Taxonomy" id="1769758"/>
    <lineage>
        <taxon>Bacteria</taxon>
        <taxon>Pseudomonadati</taxon>
        <taxon>Pseudomonadota</taxon>
        <taxon>Betaproteobacteria</taxon>
        <taxon>Burkholderiales</taxon>
        <taxon>Comamonadaceae</taxon>
        <taxon>Variovorax</taxon>
    </lineage>
</organism>